<dbReference type="Proteomes" id="UP000591272">
    <property type="component" value="Unassembled WGS sequence"/>
</dbReference>
<dbReference type="InterPro" id="IPR011050">
    <property type="entry name" value="Pectin_lyase_fold/virulence"/>
</dbReference>
<accession>A0A7Y9KB42</accession>
<dbReference type="Gene3D" id="2.160.20.80">
    <property type="entry name" value="E3 ubiquitin-protein ligase SopA"/>
    <property type="match status" value="1"/>
</dbReference>
<keyword evidence="2" id="KW-0812">Transmembrane</keyword>
<proteinExistence type="predicted"/>
<sequence length="489" mass="52448">MRQEETPQYRPVKDAHKTLGLWSIRRALTFAFTAAVVSLVAAWFLLSWLLGSPPHAKPKPLETKDLLELLKLVFALVAGVGALVALVTAYRRQRVDEAAGERAERVQAHVEYGQAVELLGHDKAAVRLGGLYSLERLAQDHPYYRQTVTDVVCSYLRMPFQAPPANHGDQDQQSANHTPRDPTAADTAWQELQVRLTAQRLLKRHLTTTDPRNHPSTYWDGLHIDLTGAHLIDFDFTNCHSTNATFSNTRFSGDAGFGGARFGGDAGFGGAQFSGNVRFGGAQFSGNVRFDGAQFSGNVRFDGAQFGGDAGFGGAQFSGNAGFDGAQFSGNAWFSAVRFGRNAGFGGVQFGGDAGFGGVQFGGNARFDGAQFSGYAGFDGAQFSGNAWFSEARFGGNARFDEAQFSGDAGFDGARFGGDAGFSAAQFSGYTRFSGAQFSGDAGFDGAQFVREPEFADATASYPNDAHIWPSPWCAQVVTSDMARLVRGS</sequence>
<keyword evidence="2" id="KW-0472">Membrane</keyword>
<keyword evidence="4" id="KW-1185">Reference proteome</keyword>
<feature type="transmembrane region" description="Helical" evidence="2">
    <location>
        <begin position="69"/>
        <end position="90"/>
    </location>
</feature>
<evidence type="ECO:0008006" key="5">
    <source>
        <dbReference type="Google" id="ProtNLM"/>
    </source>
</evidence>
<evidence type="ECO:0000256" key="2">
    <source>
        <dbReference type="SAM" id="Phobius"/>
    </source>
</evidence>
<dbReference type="EMBL" id="JACCBT010000001">
    <property type="protein sequence ID" value="NYE10930.1"/>
    <property type="molecule type" value="Genomic_DNA"/>
</dbReference>
<feature type="transmembrane region" description="Helical" evidence="2">
    <location>
        <begin position="27"/>
        <end position="49"/>
    </location>
</feature>
<evidence type="ECO:0000313" key="4">
    <source>
        <dbReference type="Proteomes" id="UP000591272"/>
    </source>
</evidence>
<organism evidence="3 4">
    <name type="scientific">Actinomadura citrea</name>
    <dbReference type="NCBI Taxonomy" id="46158"/>
    <lineage>
        <taxon>Bacteria</taxon>
        <taxon>Bacillati</taxon>
        <taxon>Actinomycetota</taxon>
        <taxon>Actinomycetes</taxon>
        <taxon>Streptosporangiales</taxon>
        <taxon>Thermomonosporaceae</taxon>
        <taxon>Actinomadura</taxon>
    </lineage>
</organism>
<protein>
    <recommendedName>
        <fullName evidence="5">Pentapeptide repeat-containing protein</fullName>
    </recommendedName>
</protein>
<evidence type="ECO:0000313" key="3">
    <source>
        <dbReference type="EMBL" id="NYE10930.1"/>
    </source>
</evidence>
<dbReference type="Pfam" id="PF13576">
    <property type="entry name" value="Pentapeptide_3"/>
    <property type="match status" value="2"/>
</dbReference>
<dbReference type="RefSeq" id="WP_179832386.1">
    <property type="nucleotide sequence ID" value="NZ_JACCBT010000001.1"/>
</dbReference>
<reference evidence="3 4" key="1">
    <citation type="submission" date="2020-07" db="EMBL/GenBank/DDBJ databases">
        <title>Sequencing the genomes of 1000 actinobacteria strains.</title>
        <authorList>
            <person name="Klenk H.-P."/>
        </authorList>
    </citation>
    <scope>NUCLEOTIDE SEQUENCE [LARGE SCALE GENOMIC DNA]</scope>
    <source>
        <strain evidence="3 4">DSM 43461</strain>
    </source>
</reference>
<gene>
    <name evidence="3" type="ORF">BJ999_001226</name>
</gene>
<comment type="caution">
    <text evidence="3">The sequence shown here is derived from an EMBL/GenBank/DDBJ whole genome shotgun (WGS) entry which is preliminary data.</text>
</comment>
<dbReference type="SUPFAM" id="SSF51126">
    <property type="entry name" value="Pectin lyase-like"/>
    <property type="match status" value="1"/>
</dbReference>
<evidence type="ECO:0000256" key="1">
    <source>
        <dbReference type="SAM" id="MobiDB-lite"/>
    </source>
</evidence>
<name>A0A7Y9KB42_9ACTN</name>
<feature type="region of interest" description="Disordered" evidence="1">
    <location>
        <begin position="163"/>
        <end position="184"/>
    </location>
</feature>
<keyword evidence="2" id="KW-1133">Transmembrane helix</keyword>
<dbReference type="AlphaFoldDB" id="A0A7Y9KB42"/>
<dbReference type="InterPro" id="IPR001646">
    <property type="entry name" value="5peptide_repeat"/>
</dbReference>